<dbReference type="EMBL" id="FMZO01000009">
    <property type="protein sequence ID" value="SDD42152.1"/>
    <property type="molecule type" value="Genomic_DNA"/>
</dbReference>
<proteinExistence type="predicted"/>
<dbReference type="RefSeq" id="WP_090391169.1">
    <property type="nucleotide sequence ID" value="NZ_FMZO01000009.1"/>
</dbReference>
<name>A0A1G6ULD1_NIADE</name>
<gene>
    <name evidence="2" type="ORF">SAMN04487894_10921</name>
</gene>
<keyword evidence="1" id="KW-0175">Coiled coil</keyword>
<sequence>MSQAIEDKIKQIQEKLVQLCRRNAVIEKENTALKLALEESKTSAATAVSNVEAIQQQLDIARYGNTQMSPDERKAFEKRVNGYLKEIDRCIALLSV</sequence>
<evidence type="ECO:0000313" key="2">
    <source>
        <dbReference type="EMBL" id="SDD42152.1"/>
    </source>
</evidence>
<keyword evidence="3" id="KW-1185">Reference proteome</keyword>
<organism evidence="2 3">
    <name type="scientific">Niabella drilacis (strain DSM 25811 / CCM 8410 / CCUG 62505 / LMG 26954 / E90)</name>
    <dbReference type="NCBI Taxonomy" id="1285928"/>
    <lineage>
        <taxon>Bacteria</taxon>
        <taxon>Pseudomonadati</taxon>
        <taxon>Bacteroidota</taxon>
        <taxon>Chitinophagia</taxon>
        <taxon>Chitinophagales</taxon>
        <taxon>Chitinophagaceae</taxon>
        <taxon>Niabella</taxon>
    </lineage>
</organism>
<dbReference type="AlphaFoldDB" id="A0A1G6ULD1"/>
<feature type="coiled-coil region" evidence="1">
    <location>
        <begin position="2"/>
        <end position="29"/>
    </location>
</feature>
<dbReference type="OrthoDB" id="1467932at2"/>
<dbReference type="Proteomes" id="UP000198757">
    <property type="component" value="Unassembled WGS sequence"/>
</dbReference>
<protein>
    <submittedName>
        <fullName evidence="2">Uncharacterized protein</fullName>
    </submittedName>
</protein>
<accession>A0A1G6ULD1</accession>
<reference evidence="3" key="1">
    <citation type="submission" date="2016-10" db="EMBL/GenBank/DDBJ databases">
        <authorList>
            <person name="Varghese N."/>
            <person name="Submissions S."/>
        </authorList>
    </citation>
    <scope>NUCLEOTIDE SEQUENCE [LARGE SCALE GENOMIC DNA]</scope>
    <source>
        <strain evidence="3">DSM 25811 / CCM 8410 / LMG 26954 / E90</strain>
    </source>
</reference>
<evidence type="ECO:0000313" key="3">
    <source>
        <dbReference type="Proteomes" id="UP000198757"/>
    </source>
</evidence>
<dbReference type="STRING" id="1285928.SAMN04487894_10921"/>
<evidence type="ECO:0000256" key="1">
    <source>
        <dbReference type="SAM" id="Coils"/>
    </source>
</evidence>